<evidence type="ECO:0000313" key="3">
    <source>
        <dbReference type="Proteomes" id="UP000244722"/>
    </source>
</evidence>
<dbReference type="Proteomes" id="UP000244722">
    <property type="component" value="Unassembled WGS sequence"/>
</dbReference>
<reference evidence="2 3" key="1">
    <citation type="submission" date="2017-04" db="EMBL/GenBank/DDBJ databases">
        <title>Draft genome sequence of Tuber borchii Vittad., a whitish edible truffle.</title>
        <authorList>
            <consortium name="DOE Joint Genome Institute"/>
            <person name="Murat C."/>
            <person name="Kuo A."/>
            <person name="Barry K.W."/>
            <person name="Clum A."/>
            <person name="Dockter R.B."/>
            <person name="Fauchery L."/>
            <person name="Iotti M."/>
            <person name="Kohler A."/>
            <person name="Labutti K."/>
            <person name="Lindquist E.A."/>
            <person name="Lipzen A."/>
            <person name="Ohm R.A."/>
            <person name="Wang M."/>
            <person name="Grigoriev I.V."/>
            <person name="Zambonelli A."/>
            <person name="Martin F.M."/>
        </authorList>
    </citation>
    <scope>NUCLEOTIDE SEQUENCE [LARGE SCALE GENOMIC DNA]</scope>
    <source>
        <strain evidence="2 3">Tbo3840</strain>
    </source>
</reference>
<evidence type="ECO:0000313" key="2">
    <source>
        <dbReference type="EMBL" id="PUU73222.1"/>
    </source>
</evidence>
<dbReference type="Pfam" id="PF12937">
    <property type="entry name" value="F-box-like"/>
    <property type="match status" value="1"/>
</dbReference>
<dbReference type="InterPro" id="IPR036047">
    <property type="entry name" value="F-box-like_dom_sf"/>
</dbReference>
<dbReference type="AlphaFoldDB" id="A0A2T6ZCK1"/>
<dbReference type="SUPFAM" id="SSF81383">
    <property type="entry name" value="F-box domain"/>
    <property type="match status" value="1"/>
</dbReference>
<gene>
    <name evidence="2" type="ORF">B9Z19DRAFT_1135600</name>
</gene>
<feature type="domain" description="F-box" evidence="1">
    <location>
        <begin position="1"/>
        <end position="45"/>
    </location>
</feature>
<dbReference type="CDD" id="cd09917">
    <property type="entry name" value="F-box_SF"/>
    <property type="match status" value="1"/>
</dbReference>
<sequence>MTGQIPPYLLVDILQNLNTEDLLRTQSVSRTFHEKLTTQALLRRILFTLPPCLPPTTQVPLETTYVLHPLFRLVDYIPGPTPIYQRAILRDSGKEVSQYSVCLTFACRPTCTKIEIEMCGGVLGVEDPEGVSVIGVFAGLEALMNERHMNGRLCWDCVQFPFAGFRTPLTPSTGPPKLIPEFHNLPEITRQLSHGGVATSSLVTFGGLDTAPDIISSP</sequence>
<dbReference type="EMBL" id="NESQ01000399">
    <property type="protein sequence ID" value="PUU73222.1"/>
    <property type="molecule type" value="Genomic_DNA"/>
</dbReference>
<proteinExistence type="predicted"/>
<keyword evidence="3" id="KW-1185">Reference proteome</keyword>
<dbReference type="PROSITE" id="PS50181">
    <property type="entry name" value="FBOX"/>
    <property type="match status" value="1"/>
</dbReference>
<comment type="caution">
    <text evidence="2">The sequence shown here is derived from an EMBL/GenBank/DDBJ whole genome shotgun (WGS) entry which is preliminary data.</text>
</comment>
<organism evidence="2 3">
    <name type="scientific">Tuber borchii</name>
    <name type="common">White truffle</name>
    <dbReference type="NCBI Taxonomy" id="42251"/>
    <lineage>
        <taxon>Eukaryota</taxon>
        <taxon>Fungi</taxon>
        <taxon>Dikarya</taxon>
        <taxon>Ascomycota</taxon>
        <taxon>Pezizomycotina</taxon>
        <taxon>Pezizomycetes</taxon>
        <taxon>Pezizales</taxon>
        <taxon>Tuberaceae</taxon>
        <taxon>Tuber</taxon>
    </lineage>
</organism>
<accession>A0A2T6ZCK1</accession>
<name>A0A2T6ZCK1_TUBBO</name>
<dbReference type="InterPro" id="IPR001810">
    <property type="entry name" value="F-box_dom"/>
</dbReference>
<dbReference type="OrthoDB" id="10383967at2759"/>
<protein>
    <recommendedName>
        <fullName evidence="1">F-box domain-containing protein</fullName>
    </recommendedName>
</protein>
<evidence type="ECO:0000259" key="1">
    <source>
        <dbReference type="PROSITE" id="PS50181"/>
    </source>
</evidence>